<protein>
    <recommendedName>
        <fullName evidence="1">Activating transcription factor 7-interacting protein Fn3 domain-containing protein</fullName>
    </recommendedName>
</protein>
<evidence type="ECO:0000313" key="3">
    <source>
        <dbReference type="Proteomes" id="UP000827092"/>
    </source>
</evidence>
<evidence type="ECO:0000313" key="2">
    <source>
        <dbReference type="EMBL" id="KAG8183462.1"/>
    </source>
</evidence>
<dbReference type="Proteomes" id="UP000827092">
    <property type="component" value="Unassembled WGS sequence"/>
</dbReference>
<evidence type="ECO:0000259" key="1">
    <source>
        <dbReference type="Pfam" id="PF16794"/>
    </source>
</evidence>
<dbReference type="EMBL" id="JAFNEN010000416">
    <property type="protein sequence ID" value="KAG8183462.1"/>
    <property type="molecule type" value="Genomic_DNA"/>
</dbReference>
<dbReference type="Pfam" id="PF16794">
    <property type="entry name" value="fn3_4"/>
    <property type="match status" value="1"/>
</dbReference>
<feature type="domain" description="Activating transcription factor 7-interacting protein Fn3" evidence="1">
    <location>
        <begin position="87"/>
        <end position="148"/>
    </location>
</feature>
<sequence length="175" mass="20086">MEDTCKKAKAETQCKVEIKKEPLENQEEANPSQVFPMETQCKVEIKKEEPLENGEANSSRDQSADSLLILRQVNHLAPFPPLPPLDNIPPKPLVKAYCRDRDIVLEWDMPNCAPDNRNHAPLTGYAIYFYEGQKNIPVTGPLWKKFGRRYIPKGMNVKLVSEKEEWKRMYVGSSN</sequence>
<organism evidence="2 3">
    <name type="scientific">Oedothorax gibbosus</name>
    <dbReference type="NCBI Taxonomy" id="931172"/>
    <lineage>
        <taxon>Eukaryota</taxon>
        <taxon>Metazoa</taxon>
        <taxon>Ecdysozoa</taxon>
        <taxon>Arthropoda</taxon>
        <taxon>Chelicerata</taxon>
        <taxon>Arachnida</taxon>
        <taxon>Araneae</taxon>
        <taxon>Araneomorphae</taxon>
        <taxon>Entelegynae</taxon>
        <taxon>Araneoidea</taxon>
        <taxon>Linyphiidae</taxon>
        <taxon>Erigoninae</taxon>
        <taxon>Oedothorax</taxon>
    </lineage>
</organism>
<gene>
    <name evidence="2" type="ORF">JTE90_002844</name>
</gene>
<proteinExistence type="predicted"/>
<dbReference type="AlphaFoldDB" id="A0AAV6UGN5"/>
<name>A0AAV6UGN5_9ARAC</name>
<reference evidence="2 3" key="1">
    <citation type="journal article" date="2022" name="Nat. Ecol. Evol.">
        <title>A masculinizing supergene underlies an exaggerated male reproductive morph in a spider.</title>
        <authorList>
            <person name="Hendrickx F."/>
            <person name="De Corte Z."/>
            <person name="Sonet G."/>
            <person name="Van Belleghem S.M."/>
            <person name="Kostlbacher S."/>
            <person name="Vangestel C."/>
        </authorList>
    </citation>
    <scope>NUCLEOTIDE SEQUENCE [LARGE SCALE GENOMIC DNA]</scope>
    <source>
        <strain evidence="2">W744_W776</strain>
    </source>
</reference>
<comment type="caution">
    <text evidence="2">The sequence shown here is derived from an EMBL/GenBank/DDBJ whole genome shotgun (WGS) entry which is preliminary data.</text>
</comment>
<dbReference type="InterPro" id="IPR056565">
    <property type="entry name" value="Fn3_ATF7IP"/>
</dbReference>
<keyword evidence="3" id="KW-1185">Reference proteome</keyword>
<accession>A0AAV6UGN5</accession>